<feature type="region of interest" description="Disordered" evidence="1">
    <location>
        <begin position="87"/>
        <end position="127"/>
    </location>
</feature>
<evidence type="ECO:0000313" key="2">
    <source>
        <dbReference type="EMBL" id="AAL58148.1"/>
    </source>
</evidence>
<reference evidence="3" key="2">
    <citation type="journal article" date="2008" name="Nucleic Acids Res.">
        <title>The rice annotation project database (RAP-DB): 2008 update.</title>
        <authorList>
            <consortium name="The rice annotation project (RAP)"/>
        </authorList>
    </citation>
    <scope>GENOME REANNOTATION</scope>
    <source>
        <strain evidence="3">cv. Nipponbare</strain>
    </source>
</reference>
<reference evidence="3" key="1">
    <citation type="journal article" date="2005" name="Nature">
        <title>The map-based sequence of the rice genome.</title>
        <authorList>
            <consortium name="International rice genome sequencing project (IRGSP)"/>
            <person name="Matsumoto T."/>
            <person name="Wu J."/>
            <person name="Kanamori H."/>
            <person name="Katayose Y."/>
            <person name="Fujisawa M."/>
            <person name="Namiki N."/>
            <person name="Mizuno H."/>
            <person name="Yamamoto K."/>
            <person name="Antonio B.A."/>
            <person name="Baba T."/>
            <person name="Sakata K."/>
            <person name="Nagamura Y."/>
            <person name="Aoki H."/>
            <person name="Arikawa K."/>
            <person name="Arita K."/>
            <person name="Bito T."/>
            <person name="Chiden Y."/>
            <person name="Fujitsuka N."/>
            <person name="Fukunaka R."/>
            <person name="Hamada M."/>
            <person name="Harada C."/>
            <person name="Hayashi A."/>
            <person name="Hijishita S."/>
            <person name="Honda M."/>
            <person name="Hosokawa S."/>
            <person name="Ichikawa Y."/>
            <person name="Idonuma A."/>
            <person name="Iijima M."/>
            <person name="Ikeda M."/>
            <person name="Ikeno M."/>
            <person name="Ito K."/>
            <person name="Ito S."/>
            <person name="Ito T."/>
            <person name="Ito Y."/>
            <person name="Ito Y."/>
            <person name="Iwabuchi A."/>
            <person name="Kamiya K."/>
            <person name="Karasawa W."/>
            <person name="Kurita K."/>
            <person name="Katagiri S."/>
            <person name="Kikuta A."/>
            <person name="Kobayashi H."/>
            <person name="Kobayashi N."/>
            <person name="Machita K."/>
            <person name="Maehara T."/>
            <person name="Masukawa M."/>
            <person name="Mizubayashi T."/>
            <person name="Mukai Y."/>
            <person name="Nagasaki H."/>
            <person name="Nagata Y."/>
            <person name="Naito S."/>
            <person name="Nakashima M."/>
            <person name="Nakama Y."/>
            <person name="Nakamichi Y."/>
            <person name="Nakamura M."/>
            <person name="Meguro A."/>
            <person name="Negishi M."/>
            <person name="Ohta I."/>
            <person name="Ohta T."/>
            <person name="Okamoto M."/>
            <person name="Ono N."/>
            <person name="Saji S."/>
            <person name="Sakaguchi M."/>
            <person name="Sakai K."/>
            <person name="Shibata M."/>
            <person name="Shimokawa T."/>
            <person name="Song J."/>
            <person name="Takazaki Y."/>
            <person name="Terasawa K."/>
            <person name="Tsugane M."/>
            <person name="Tsuji K."/>
            <person name="Ueda S."/>
            <person name="Waki K."/>
            <person name="Yamagata H."/>
            <person name="Yamamoto M."/>
            <person name="Yamamoto S."/>
            <person name="Yamane H."/>
            <person name="Yoshiki S."/>
            <person name="Yoshihara R."/>
            <person name="Yukawa K."/>
            <person name="Zhong H."/>
            <person name="Yano M."/>
            <person name="Yuan Q."/>
            <person name="Ouyang S."/>
            <person name="Liu J."/>
            <person name="Jones K.M."/>
            <person name="Gansberger K."/>
            <person name="Moffat K."/>
            <person name="Hill J."/>
            <person name="Bera J."/>
            <person name="Fadrosh D."/>
            <person name="Jin S."/>
            <person name="Johri S."/>
            <person name="Kim M."/>
            <person name="Overton L."/>
            <person name="Reardon M."/>
            <person name="Tsitrin T."/>
            <person name="Vuong H."/>
            <person name="Weaver B."/>
            <person name="Ciecko A."/>
            <person name="Tallon L."/>
            <person name="Jackson J."/>
            <person name="Pai G."/>
            <person name="Aken S.V."/>
            <person name="Utterback T."/>
            <person name="Reidmuller S."/>
            <person name="Feldblyum T."/>
            <person name="Hsiao J."/>
            <person name="Zismann V."/>
            <person name="Iobst S."/>
            <person name="de Vazeille A.R."/>
            <person name="Buell C.R."/>
            <person name="Ying K."/>
            <person name="Li Y."/>
            <person name="Lu T."/>
            <person name="Huang Y."/>
            <person name="Zhao Q."/>
            <person name="Feng Q."/>
            <person name="Zhang L."/>
            <person name="Zhu J."/>
            <person name="Weng Q."/>
            <person name="Mu J."/>
            <person name="Lu Y."/>
            <person name="Fan D."/>
            <person name="Liu Y."/>
            <person name="Guan J."/>
            <person name="Zhang Y."/>
            <person name="Yu S."/>
            <person name="Liu X."/>
            <person name="Zhang Y."/>
            <person name="Hong G."/>
            <person name="Han B."/>
            <person name="Choisne N."/>
            <person name="Demange N."/>
            <person name="Orjeda G."/>
            <person name="Samain S."/>
            <person name="Cattolico L."/>
            <person name="Pelletier E."/>
            <person name="Couloux A."/>
            <person name="Segurens B."/>
            <person name="Wincker P."/>
            <person name="D'Hont A."/>
            <person name="Scarpelli C."/>
            <person name="Weissenbach J."/>
            <person name="Salanoubat M."/>
            <person name="Quetier F."/>
            <person name="Yu Y."/>
            <person name="Kim H.R."/>
            <person name="Rambo T."/>
            <person name="Currie J."/>
            <person name="Collura K."/>
            <person name="Luo M."/>
            <person name="Yang T."/>
            <person name="Ammiraju J.S.S."/>
            <person name="Engler F."/>
            <person name="Soderlund C."/>
            <person name="Wing R.A."/>
            <person name="Palmer L.E."/>
            <person name="de la Bastide M."/>
            <person name="Spiegel L."/>
            <person name="Nascimento L."/>
            <person name="Zutavern T."/>
            <person name="O'Shaughnessy A."/>
            <person name="Dike S."/>
            <person name="Dedhia N."/>
            <person name="Preston R."/>
            <person name="Balija V."/>
            <person name="McCombie W.R."/>
            <person name="Chow T."/>
            <person name="Chen H."/>
            <person name="Chung M."/>
            <person name="Chen C."/>
            <person name="Shaw J."/>
            <person name="Wu H."/>
            <person name="Hsiao K."/>
            <person name="Chao Y."/>
            <person name="Chu M."/>
            <person name="Cheng C."/>
            <person name="Hour A."/>
            <person name="Lee P."/>
            <person name="Lin S."/>
            <person name="Lin Y."/>
            <person name="Liou J."/>
            <person name="Liu S."/>
            <person name="Hsing Y."/>
            <person name="Raghuvanshi S."/>
            <person name="Mohanty A."/>
            <person name="Bharti A.K."/>
            <person name="Gaur A."/>
            <person name="Gupta V."/>
            <person name="Kumar D."/>
            <person name="Ravi V."/>
            <person name="Vij S."/>
            <person name="Kapur A."/>
            <person name="Khurana P."/>
            <person name="Khurana P."/>
            <person name="Khurana J.P."/>
            <person name="Tyagi A.K."/>
            <person name="Gaikwad K."/>
            <person name="Singh A."/>
            <person name="Dalal V."/>
            <person name="Srivastava S."/>
            <person name="Dixit A."/>
            <person name="Pal A.K."/>
            <person name="Ghazi I.A."/>
            <person name="Yadav M."/>
            <person name="Pandit A."/>
            <person name="Bhargava A."/>
            <person name="Sureshbabu K."/>
            <person name="Batra K."/>
            <person name="Sharma T.R."/>
            <person name="Mohapatra T."/>
            <person name="Singh N.K."/>
            <person name="Messing J."/>
            <person name="Nelson A.B."/>
            <person name="Fuks G."/>
            <person name="Kavchok S."/>
            <person name="Keizer G."/>
            <person name="Linton E."/>
            <person name="Llaca V."/>
            <person name="Song R."/>
            <person name="Tanyolac B."/>
            <person name="Young S."/>
            <person name="Ho-Il K."/>
            <person name="Hahn J.H."/>
            <person name="Sangsakoo G."/>
            <person name="Vanavichit A."/>
            <person name="de Mattos Luiz.A.T."/>
            <person name="Zimmer P.D."/>
            <person name="Malone G."/>
            <person name="Dellagostin O."/>
            <person name="de Oliveira A.C."/>
            <person name="Bevan M."/>
            <person name="Bancroft I."/>
            <person name="Minx P."/>
            <person name="Cordum H."/>
            <person name="Wilson R."/>
            <person name="Cheng Z."/>
            <person name="Jin W."/>
            <person name="Jiang J."/>
            <person name="Leong S.A."/>
            <person name="Iwama H."/>
            <person name="Gojobori T."/>
            <person name="Itoh T."/>
            <person name="Niimura Y."/>
            <person name="Fujii Y."/>
            <person name="Habara T."/>
            <person name="Sakai H."/>
            <person name="Sato Y."/>
            <person name="Wilson G."/>
            <person name="Kumar K."/>
            <person name="McCouch S."/>
            <person name="Juretic N."/>
            <person name="Hoen D."/>
            <person name="Wright S."/>
            <person name="Bruskiewich R."/>
            <person name="Bureau T."/>
            <person name="Miyao A."/>
            <person name="Hirochika H."/>
            <person name="Nishikawa T."/>
            <person name="Kadowaki K."/>
            <person name="Sugiura M."/>
            <person name="Burr B."/>
            <person name="Sasaki T."/>
        </authorList>
    </citation>
    <scope>NUCLEOTIDE SEQUENCE [LARGE SCALE GENOMIC DNA]</scope>
    <source>
        <strain evidence="3">cv. Nipponbare</strain>
    </source>
</reference>
<dbReference type="EMBL" id="AC093093">
    <property type="protein sequence ID" value="AAL58148.1"/>
    <property type="molecule type" value="Genomic_DNA"/>
</dbReference>
<name>Q8W2W1_ORYSJ</name>
<protein>
    <submittedName>
        <fullName evidence="2">Uncharacterized protein</fullName>
    </submittedName>
</protein>
<dbReference type="Proteomes" id="UP000000763">
    <property type="component" value="Chromosome 10"/>
</dbReference>
<feature type="compositionally biased region" description="Gly residues" evidence="1">
    <location>
        <begin position="87"/>
        <end position="96"/>
    </location>
</feature>
<proteinExistence type="predicted"/>
<evidence type="ECO:0000313" key="3">
    <source>
        <dbReference type="Proteomes" id="UP000000763"/>
    </source>
</evidence>
<organism evidence="2 3">
    <name type="scientific">Oryza sativa subsp. japonica</name>
    <name type="common">Rice</name>
    <dbReference type="NCBI Taxonomy" id="39947"/>
    <lineage>
        <taxon>Eukaryota</taxon>
        <taxon>Viridiplantae</taxon>
        <taxon>Streptophyta</taxon>
        <taxon>Embryophyta</taxon>
        <taxon>Tracheophyta</taxon>
        <taxon>Spermatophyta</taxon>
        <taxon>Magnoliopsida</taxon>
        <taxon>Liliopsida</taxon>
        <taxon>Poales</taxon>
        <taxon>Poaceae</taxon>
        <taxon>BOP clade</taxon>
        <taxon>Oryzoideae</taxon>
        <taxon>Oryzeae</taxon>
        <taxon>Oryzinae</taxon>
        <taxon>Oryza</taxon>
        <taxon>Oryza sativa</taxon>
    </lineage>
</organism>
<sequence length="127" mass="13925">MVRTGTMLREEQMSSAVGIPCEKVIRVSILGGQLRLTVGIGTKLREELSSRRLRIPSDEVGYEMAYGGWTPCRRDLCNGLHELAGGRAGPGVGGPAGPCMRQEGRAHEESEWRTEHVSTAERSPFRC</sequence>
<evidence type="ECO:0000256" key="1">
    <source>
        <dbReference type="SAM" id="MobiDB-lite"/>
    </source>
</evidence>
<feature type="compositionally biased region" description="Basic and acidic residues" evidence="1">
    <location>
        <begin position="102"/>
        <end position="119"/>
    </location>
</feature>
<dbReference type="AlphaFoldDB" id="Q8W2W1"/>
<accession>Q8W2W1</accession>
<gene>
    <name evidence="2" type="primary">OSJNBb0076H04.11</name>
</gene>